<name>A0A7J9D627_GOSGO</name>
<comment type="caution">
    <text evidence="1">The sequence shown here is derived from an EMBL/GenBank/DDBJ whole genome shotgun (WGS) entry which is preliminary data.</text>
</comment>
<protein>
    <submittedName>
        <fullName evidence="1">Uncharacterized protein</fullName>
    </submittedName>
</protein>
<dbReference type="OrthoDB" id="1000264at2759"/>
<reference evidence="1 2" key="1">
    <citation type="journal article" date="2019" name="Genome Biol. Evol.">
        <title>Insights into the evolution of the New World diploid cottons (Gossypium, subgenus Houzingenia) based on genome sequencing.</title>
        <authorList>
            <person name="Grover C.E."/>
            <person name="Arick M.A. 2nd"/>
            <person name="Thrash A."/>
            <person name="Conover J.L."/>
            <person name="Sanders W.S."/>
            <person name="Peterson D.G."/>
            <person name="Frelichowski J.E."/>
            <person name="Scheffler J.A."/>
            <person name="Scheffler B.E."/>
            <person name="Wendel J.F."/>
        </authorList>
    </citation>
    <scope>NUCLEOTIDE SEQUENCE [LARGE SCALE GENOMIC DNA]</scope>
    <source>
        <strain evidence="1">5</strain>
        <tissue evidence="1">Leaf</tissue>
    </source>
</reference>
<gene>
    <name evidence="1" type="ORF">Gogos_020081</name>
</gene>
<accession>A0A7J9D627</accession>
<proteinExistence type="predicted"/>
<sequence length="51" mass="5576">MVKALKEETMATTMAFSIRIEEFEGELALCRAAMGKGVSSAVFSYKGKIEN</sequence>
<evidence type="ECO:0000313" key="2">
    <source>
        <dbReference type="Proteomes" id="UP000593579"/>
    </source>
</evidence>
<dbReference type="Proteomes" id="UP000593579">
    <property type="component" value="Unassembled WGS sequence"/>
</dbReference>
<dbReference type="EMBL" id="JABEZY010273363">
    <property type="protein sequence ID" value="MBA0756121.1"/>
    <property type="molecule type" value="Genomic_DNA"/>
</dbReference>
<keyword evidence="2" id="KW-1185">Reference proteome</keyword>
<organism evidence="1 2">
    <name type="scientific">Gossypium gossypioides</name>
    <name type="common">Mexican cotton</name>
    <name type="synonym">Selera gossypioides</name>
    <dbReference type="NCBI Taxonomy" id="34282"/>
    <lineage>
        <taxon>Eukaryota</taxon>
        <taxon>Viridiplantae</taxon>
        <taxon>Streptophyta</taxon>
        <taxon>Embryophyta</taxon>
        <taxon>Tracheophyta</taxon>
        <taxon>Spermatophyta</taxon>
        <taxon>Magnoliopsida</taxon>
        <taxon>eudicotyledons</taxon>
        <taxon>Gunneridae</taxon>
        <taxon>Pentapetalae</taxon>
        <taxon>rosids</taxon>
        <taxon>malvids</taxon>
        <taxon>Malvales</taxon>
        <taxon>Malvaceae</taxon>
        <taxon>Malvoideae</taxon>
        <taxon>Gossypium</taxon>
    </lineage>
</organism>
<evidence type="ECO:0000313" key="1">
    <source>
        <dbReference type="EMBL" id="MBA0756121.1"/>
    </source>
</evidence>
<dbReference type="AlphaFoldDB" id="A0A7J9D627"/>